<dbReference type="EMBL" id="JARAKH010000199">
    <property type="protein sequence ID" value="KAK8374858.1"/>
    <property type="molecule type" value="Genomic_DNA"/>
</dbReference>
<evidence type="ECO:0000256" key="3">
    <source>
        <dbReference type="ARBA" id="ARBA00022729"/>
    </source>
</evidence>
<gene>
    <name evidence="9" type="ORF">O3P69_017733</name>
</gene>
<keyword evidence="4" id="KW-0256">Endoplasmic reticulum</keyword>
<comment type="similarity">
    <text evidence="2">Belongs to the selenoprotein M/F family.</text>
</comment>
<organism evidence="9 10">
    <name type="scientific">Scylla paramamosain</name>
    <name type="common">Mud crab</name>
    <dbReference type="NCBI Taxonomy" id="85552"/>
    <lineage>
        <taxon>Eukaryota</taxon>
        <taxon>Metazoa</taxon>
        <taxon>Ecdysozoa</taxon>
        <taxon>Arthropoda</taxon>
        <taxon>Crustacea</taxon>
        <taxon>Multicrustacea</taxon>
        <taxon>Malacostraca</taxon>
        <taxon>Eumalacostraca</taxon>
        <taxon>Eucarida</taxon>
        <taxon>Decapoda</taxon>
        <taxon>Pleocyemata</taxon>
        <taxon>Brachyura</taxon>
        <taxon>Eubrachyura</taxon>
        <taxon>Portunoidea</taxon>
        <taxon>Portunidae</taxon>
        <taxon>Portuninae</taxon>
        <taxon>Scylla</taxon>
    </lineage>
</organism>
<keyword evidence="10" id="KW-1185">Reference proteome</keyword>
<evidence type="ECO:0000256" key="6">
    <source>
        <dbReference type="ARBA" id="ARBA00040775"/>
    </source>
</evidence>
<feature type="signal peptide" evidence="7">
    <location>
        <begin position="1"/>
        <end position="21"/>
    </location>
</feature>
<evidence type="ECO:0000256" key="2">
    <source>
        <dbReference type="ARBA" id="ARBA00005742"/>
    </source>
</evidence>
<comment type="caution">
    <text evidence="9">The sequence shown here is derived from an EMBL/GenBank/DDBJ whole genome shotgun (WGS) entry which is preliminary data.</text>
</comment>
<keyword evidence="3 7" id="KW-0732">Signal</keyword>
<feature type="domain" description="Selenoprotein F/M" evidence="8">
    <location>
        <begin position="83"/>
        <end position="141"/>
    </location>
</feature>
<reference evidence="9 10" key="1">
    <citation type="submission" date="2023-03" db="EMBL/GenBank/DDBJ databases">
        <title>High-quality genome of Scylla paramamosain provides insights in environmental adaptation.</title>
        <authorList>
            <person name="Zhang L."/>
        </authorList>
    </citation>
    <scope>NUCLEOTIDE SEQUENCE [LARGE SCALE GENOMIC DNA]</scope>
    <source>
        <strain evidence="9">LZ_2023a</strain>
        <tissue evidence="9">Muscle</tissue>
    </source>
</reference>
<dbReference type="GO" id="GO:0016491">
    <property type="term" value="F:oxidoreductase activity"/>
    <property type="evidence" value="ECO:0007669"/>
    <property type="project" value="TreeGrafter"/>
</dbReference>
<dbReference type="PANTHER" id="PTHR13077:SF6">
    <property type="entry name" value="SELENOPROTEIN F"/>
    <property type="match status" value="1"/>
</dbReference>
<evidence type="ECO:0000313" key="10">
    <source>
        <dbReference type="Proteomes" id="UP001487740"/>
    </source>
</evidence>
<dbReference type="AlphaFoldDB" id="A0AAW0SIB3"/>
<dbReference type="InterPro" id="IPR036249">
    <property type="entry name" value="Thioredoxin-like_sf"/>
</dbReference>
<dbReference type="SUPFAM" id="SSF52833">
    <property type="entry name" value="Thioredoxin-like"/>
    <property type="match status" value="1"/>
</dbReference>
<comment type="subcellular location">
    <subcellularLocation>
        <location evidence="1">Endoplasmic reticulum lumen</location>
    </subcellularLocation>
</comment>
<dbReference type="Gene3D" id="3.40.30.50">
    <property type="entry name" value="Sep15/SelM thioredoxin-like domain, active-site redox motif"/>
    <property type="match status" value="1"/>
</dbReference>
<evidence type="ECO:0000256" key="1">
    <source>
        <dbReference type="ARBA" id="ARBA00004319"/>
    </source>
</evidence>
<dbReference type="PANTHER" id="PTHR13077">
    <property type="entry name" value="SELENOPROTEIN F"/>
    <property type="match status" value="1"/>
</dbReference>
<name>A0AAW0SIB3_SCYPA</name>
<evidence type="ECO:0000256" key="4">
    <source>
        <dbReference type="ARBA" id="ARBA00022824"/>
    </source>
</evidence>
<evidence type="ECO:0000256" key="5">
    <source>
        <dbReference type="ARBA" id="ARBA00022933"/>
    </source>
</evidence>
<feature type="chain" id="PRO_5043530626" description="Selenoprotein F" evidence="7">
    <location>
        <begin position="22"/>
        <end position="156"/>
    </location>
</feature>
<protein>
    <recommendedName>
        <fullName evidence="6">Selenoprotein F</fullName>
    </recommendedName>
</protein>
<evidence type="ECO:0000259" key="8">
    <source>
        <dbReference type="Pfam" id="PF08806"/>
    </source>
</evidence>
<sequence length="156" mass="17235">MDGPGGLVFLLLGTLMSLVESITPDLSASECLALGLNRDNLMCSSCDTLKEFNLEVLEPNCRHCCTVDDVNAVPSKYPRAQLEVQAFVKSDRPAAFPNLTIKYVRGADPVIKLMDEDGDVMETLAIDKWNTDSVEEFLNTYLLPPSDSSDRKFNEV</sequence>
<dbReference type="Proteomes" id="UP001487740">
    <property type="component" value="Unassembled WGS sequence"/>
</dbReference>
<dbReference type="InterPro" id="IPR038219">
    <property type="entry name" value="Sep15/SelM_sf"/>
</dbReference>
<keyword evidence="5" id="KW-0712">Selenocysteine</keyword>
<dbReference type="InterPro" id="IPR014912">
    <property type="entry name" value="Sep15_SelM_dom"/>
</dbReference>
<accession>A0AAW0SIB3</accession>
<dbReference type="Pfam" id="PF08806">
    <property type="entry name" value="Sep15_SelM"/>
    <property type="match status" value="1"/>
</dbReference>
<proteinExistence type="inferred from homology"/>
<evidence type="ECO:0000256" key="7">
    <source>
        <dbReference type="SAM" id="SignalP"/>
    </source>
</evidence>
<dbReference type="GO" id="GO:0005788">
    <property type="term" value="C:endoplasmic reticulum lumen"/>
    <property type="evidence" value="ECO:0007669"/>
    <property type="project" value="UniProtKB-SubCell"/>
</dbReference>
<dbReference type="InterPro" id="IPR039992">
    <property type="entry name" value="Sep15_SelM"/>
</dbReference>
<evidence type="ECO:0000313" key="9">
    <source>
        <dbReference type="EMBL" id="KAK8374858.1"/>
    </source>
</evidence>